<dbReference type="GO" id="GO:0034587">
    <property type="term" value="P:piRNA processing"/>
    <property type="evidence" value="ECO:0007669"/>
    <property type="project" value="TreeGrafter"/>
</dbReference>
<evidence type="ECO:0000313" key="4">
    <source>
        <dbReference type="Proteomes" id="UP000694569"/>
    </source>
</evidence>
<dbReference type="Proteomes" id="UP000694569">
    <property type="component" value="Unplaced"/>
</dbReference>
<reference evidence="3" key="2">
    <citation type="submission" date="2025-09" db="UniProtKB">
        <authorList>
            <consortium name="Ensembl"/>
        </authorList>
    </citation>
    <scope>IDENTIFICATION</scope>
</reference>
<reference evidence="3" key="1">
    <citation type="submission" date="2025-08" db="UniProtKB">
        <authorList>
            <consortium name="Ensembl"/>
        </authorList>
    </citation>
    <scope>IDENTIFICATION</scope>
</reference>
<dbReference type="Gene3D" id="2.40.50.90">
    <property type="match status" value="1"/>
</dbReference>
<dbReference type="AlphaFoldDB" id="A0A8C5QWD1"/>
<evidence type="ECO:0000259" key="2">
    <source>
        <dbReference type="PROSITE" id="PS50304"/>
    </source>
</evidence>
<dbReference type="GeneTree" id="ENSGT00940000159364"/>
<dbReference type="Ensembl" id="ENSLLET00000045729.1">
    <property type="protein sequence ID" value="ENSLLEP00000043971.1"/>
    <property type="gene ID" value="ENSLLEG00000027359.1"/>
</dbReference>
<dbReference type="OrthoDB" id="9995375at2759"/>
<evidence type="ECO:0000256" key="1">
    <source>
        <dbReference type="SAM" id="MobiDB-lite"/>
    </source>
</evidence>
<keyword evidence="4" id="KW-1185">Reference proteome</keyword>
<organism evidence="3 4">
    <name type="scientific">Leptobrachium leishanense</name>
    <name type="common">Leishan spiny toad</name>
    <dbReference type="NCBI Taxonomy" id="445787"/>
    <lineage>
        <taxon>Eukaryota</taxon>
        <taxon>Metazoa</taxon>
        <taxon>Chordata</taxon>
        <taxon>Craniata</taxon>
        <taxon>Vertebrata</taxon>
        <taxon>Euteleostomi</taxon>
        <taxon>Amphibia</taxon>
        <taxon>Batrachia</taxon>
        <taxon>Anura</taxon>
        <taxon>Pelobatoidea</taxon>
        <taxon>Megophryidae</taxon>
        <taxon>Leptobrachium</taxon>
    </lineage>
</organism>
<dbReference type="InterPro" id="IPR002999">
    <property type="entry name" value="Tudor"/>
</dbReference>
<proteinExistence type="predicted"/>
<dbReference type="InterPro" id="IPR035437">
    <property type="entry name" value="SNase_OB-fold_sf"/>
</dbReference>
<feature type="region of interest" description="Disordered" evidence="1">
    <location>
        <begin position="109"/>
        <end position="147"/>
    </location>
</feature>
<dbReference type="GO" id="GO:0007283">
    <property type="term" value="P:spermatogenesis"/>
    <property type="evidence" value="ECO:0007669"/>
    <property type="project" value="TreeGrafter"/>
</dbReference>
<dbReference type="PROSITE" id="PS50304">
    <property type="entry name" value="TUDOR"/>
    <property type="match status" value="1"/>
</dbReference>
<sequence>MIRSSGAKISCSPKPEDSTAPTSNVTIVGTKEQVDAAKVCEIGLDSNNNETVFRVRSLYLFISSPIKKLLIQKILDEEPFQQQVAKSASFRCHRKEIIAVKKAAQKPAEERAVAQEEKLPRSQKDEVGTSKAHEDDRCNVGSSADNTSSISKFEVPSPDFNFQVDKYVDVYVSASENPQHFWIQIQGSRSSQLDKLSVEMSEYYKKQSSAEIQVGDIVAAPFPNNSTWYRAEVLKFLDNGNVDLYYVDYGDNWATTTDNLFPLRSDFLSLPFQAIECSLAGISPVGAEWTTPALDVFDEMSYCAMLKPLLAKICSFPSPGTSRYFEVQLCDPSFDPMLDIGQQLISRGFAVEQKESPLQEKETTLSRLMVSLLVYHVTVTFNINPKFNKSCPLQGEVLNPQPCNLSSQQEERSPASGEYGNMSFVILQALHVDI</sequence>
<dbReference type="GO" id="GO:0030719">
    <property type="term" value="P:P granule organization"/>
    <property type="evidence" value="ECO:0007669"/>
    <property type="project" value="TreeGrafter"/>
</dbReference>
<dbReference type="InterPro" id="IPR050621">
    <property type="entry name" value="Tudor_domain_containing"/>
</dbReference>
<dbReference type="PANTHER" id="PTHR22948">
    <property type="entry name" value="TUDOR DOMAIN CONTAINING PROTEIN"/>
    <property type="match status" value="1"/>
</dbReference>
<dbReference type="Pfam" id="PF00567">
    <property type="entry name" value="TUDOR"/>
    <property type="match status" value="1"/>
</dbReference>
<dbReference type="GO" id="GO:0043186">
    <property type="term" value="C:P granule"/>
    <property type="evidence" value="ECO:0007669"/>
    <property type="project" value="TreeGrafter"/>
</dbReference>
<feature type="domain" description="Tudor" evidence="2">
    <location>
        <begin position="211"/>
        <end position="270"/>
    </location>
</feature>
<name>A0A8C5QWD1_9ANUR</name>
<gene>
    <name evidence="3" type="primary">TDRKH</name>
</gene>
<dbReference type="SUPFAM" id="SSF63748">
    <property type="entry name" value="Tudor/PWWP/MBT"/>
    <property type="match status" value="1"/>
</dbReference>
<feature type="compositionally biased region" description="Basic and acidic residues" evidence="1">
    <location>
        <begin position="109"/>
        <end position="138"/>
    </location>
</feature>
<dbReference type="Gene3D" id="2.30.30.140">
    <property type="match status" value="1"/>
</dbReference>
<accession>A0A8C5QWD1</accession>
<dbReference type="SMART" id="SM00333">
    <property type="entry name" value="TUDOR"/>
    <property type="match status" value="1"/>
</dbReference>
<dbReference type="PANTHER" id="PTHR22948:SF18">
    <property type="entry name" value="TUDOR AND KH DOMAIN-CONTAINING PROTEIN"/>
    <property type="match status" value="1"/>
</dbReference>
<evidence type="ECO:0000313" key="3">
    <source>
        <dbReference type="Ensembl" id="ENSLLEP00000043971.1"/>
    </source>
</evidence>
<protein>
    <submittedName>
        <fullName evidence="3">Tudor and KH domain containing</fullName>
    </submittedName>
</protein>
<feature type="region of interest" description="Disordered" evidence="1">
    <location>
        <begin position="1"/>
        <end position="23"/>
    </location>
</feature>